<evidence type="ECO:0000259" key="6">
    <source>
        <dbReference type="Pfam" id="PF04932"/>
    </source>
</evidence>
<keyword evidence="3 5" id="KW-1133">Transmembrane helix</keyword>
<evidence type="ECO:0000256" key="3">
    <source>
        <dbReference type="ARBA" id="ARBA00022989"/>
    </source>
</evidence>
<feature type="domain" description="O-antigen ligase-related" evidence="6">
    <location>
        <begin position="242"/>
        <end position="411"/>
    </location>
</feature>
<evidence type="ECO:0000256" key="4">
    <source>
        <dbReference type="ARBA" id="ARBA00023136"/>
    </source>
</evidence>
<feature type="transmembrane region" description="Helical" evidence="5">
    <location>
        <begin position="161"/>
        <end position="180"/>
    </location>
</feature>
<dbReference type="RefSeq" id="WP_062902165.1">
    <property type="nucleotide sequence ID" value="NZ_CP013342.1"/>
</dbReference>
<evidence type="ECO:0000313" key="7">
    <source>
        <dbReference type="EMBL" id="AMU95624.1"/>
    </source>
</evidence>
<feature type="transmembrane region" description="Helical" evidence="5">
    <location>
        <begin position="234"/>
        <end position="251"/>
    </location>
</feature>
<dbReference type="Pfam" id="PF04932">
    <property type="entry name" value="Wzy_C"/>
    <property type="match status" value="1"/>
</dbReference>
<reference evidence="8" key="1">
    <citation type="submission" date="2015-11" db="EMBL/GenBank/DDBJ databases">
        <title>Complete genome sequence of a polyethylene glycol-degrading strain Sphingopyxis terrae strain 203-1 (NBRC 15098).</title>
        <authorList>
            <person name="Yoshiyuki O."/>
            <person name="Shouta N."/>
            <person name="Nagata Y."/>
            <person name="Numata M."/>
            <person name="Tsuchikane K."/>
            <person name="Hosoyama A."/>
            <person name="Yamazoe A."/>
            <person name="Tsuda M."/>
            <person name="Fujita N."/>
            <person name="Kawai F."/>
        </authorList>
    </citation>
    <scope>NUCLEOTIDE SEQUENCE [LARGE SCALE GENOMIC DNA]</scope>
    <source>
        <strain evidence="8">203-1</strain>
    </source>
</reference>
<evidence type="ECO:0000256" key="5">
    <source>
        <dbReference type="SAM" id="Phobius"/>
    </source>
</evidence>
<evidence type="ECO:0000256" key="1">
    <source>
        <dbReference type="ARBA" id="ARBA00004141"/>
    </source>
</evidence>
<dbReference type="KEGG" id="ster:AOA14_13500"/>
<feature type="transmembrane region" description="Helical" evidence="5">
    <location>
        <begin position="403"/>
        <end position="424"/>
    </location>
</feature>
<feature type="transmembrane region" description="Helical" evidence="5">
    <location>
        <begin position="48"/>
        <end position="65"/>
    </location>
</feature>
<dbReference type="InterPro" id="IPR007016">
    <property type="entry name" value="O-antigen_ligase-rel_domated"/>
</dbReference>
<dbReference type="EMBL" id="CP013342">
    <property type="protein sequence ID" value="AMU95624.1"/>
    <property type="molecule type" value="Genomic_DNA"/>
</dbReference>
<feature type="transmembrane region" description="Helical" evidence="5">
    <location>
        <begin position="135"/>
        <end position="154"/>
    </location>
</feature>
<name>A0A142W0R5_9SPHN</name>
<dbReference type="Proteomes" id="UP000076234">
    <property type="component" value="Chromosome"/>
</dbReference>
<comment type="subcellular location">
    <subcellularLocation>
        <location evidence="1">Membrane</location>
        <topology evidence="1">Multi-pass membrane protein</topology>
    </subcellularLocation>
</comment>
<evidence type="ECO:0000313" key="8">
    <source>
        <dbReference type="Proteomes" id="UP000076234"/>
    </source>
</evidence>
<dbReference type="PANTHER" id="PTHR37422:SF23">
    <property type="entry name" value="TEICHURONIC ACID BIOSYNTHESIS PROTEIN TUAE"/>
    <property type="match status" value="1"/>
</dbReference>
<keyword evidence="4 5" id="KW-0472">Membrane</keyword>
<feature type="transmembrane region" description="Helical" evidence="5">
    <location>
        <begin position="436"/>
        <end position="455"/>
    </location>
</feature>
<feature type="transmembrane region" description="Helical" evidence="5">
    <location>
        <begin position="77"/>
        <end position="94"/>
    </location>
</feature>
<organism evidence="7 8">
    <name type="scientific">Sphingopyxis terrae subsp. terrae NBRC 15098</name>
    <dbReference type="NCBI Taxonomy" id="1219058"/>
    <lineage>
        <taxon>Bacteria</taxon>
        <taxon>Pseudomonadati</taxon>
        <taxon>Pseudomonadota</taxon>
        <taxon>Alphaproteobacteria</taxon>
        <taxon>Sphingomonadales</taxon>
        <taxon>Sphingomonadaceae</taxon>
        <taxon>Sphingopyxis</taxon>
    </lineage>
</organism>
<reference evidence="7 8" key="2">
    <citation type="journal article" date="2016" name="Genome Announc.">
        <title>Complete Genome Sequence of Sphingopyxis terrae Strain 203-1 (NBRC 111660), a Polyethylene Glycol Degrader.</title>
        <authorList>
            <person name="Ohtsubo Y."/>
            <person name="Nonoyama S."/>
            <person name="Nagata Y."/>
            <person name="Numata M."/>
            <person name="Tsuchikane K."/>
            <person name="Hosoyama A."/>
            <person name="Yamazoe A."/>
            <person name="Tsuda M."/>
            <person name="Fujita N."/>
            <person name="Kawai F."/>
        </authorList>
    </citation>
    <scope>NUCLEOTIDE SEQUENCE [LARGE SCALE GENOMIC DNA]</scope>
    <source>
        <strain evidence="7 8">203-1</strain>
    </source>
</reference>
<sequence length="495" mass="53842">MDALMKPKTKMARLDDLTIRRAIWMVGAFVAIVALMGGGSRYDISSAPLLRAASILFAAVSIALMPSRALTGLRVPLALIAALAVWMGIQLTPLPPSLWASLPLRGPIWEIDQLLGAPEHWRPISMAPSLTMNSLLSLCVPFAAFLVAAALPAAERVRLWWAIWAFGLASVVFGLLQIMGGPRSVFYLYRITNDTSPVGLFANRNHHALLLSISILAAGWLISNEILRRNGRPLVVPALAASIVLFLLFTLVIGSRMGLICGAASTIMAYAVVRWSYRFRAKPINQARTLQRGRHRSSDRFGVARRIALNVLPLVLIVGLGILFYFSGRDNTVGRLFQGDGVEEFRIATLATVTALMKQVWLLGAGFGSFARVYQIVEPDALLREAYFNQAHNDWFQIVIEGGLPAVLIFAGGAIWILLQLVSAARARGVPLRGEMAETVTVAATFAVLISGAAVDYPLRVPSIMMVAAILIVILVRHREEAFNTNRGTKAAFAT</sequence>
<feature type="transmembrane region" description="Helical" evidence="5">
    <location>
        <begin position="257"/>
        <end position="277"/>
    </location>
</feature>
<protein>
    <recommendedName>
        <fullName evidence="6">O-antigen ligase-related domain-containing protein</fullName>
    </recommendedName>
</protein>
<feature type="transmembrane region" description="Helical" evidence="5">
    <location>
        <begin position="206"/>
        <end position="222"/>
    </location>
</feature>
<dbReference type="InterPro" id="IPR051533">
    <property type="entry name" value="WaaL-like"/>
</dbReference>
<feature type="transmembrane region" description="Helical" evidence="5">
    <location>
        <begin position="21"/>
        <end position="42"/>
    </location>
</feature>
<feature type="transmembrane region" description="Helical" evidence="5">
    <location>
        <begin position="461"/>
        <end position="477"/>
    </location>
</feature>
<feature type="transmembrane region" description="Helical" evidence="5">
    <location>
        <begin position="307"/>
        <end position="326"/>
    </location>
</feature>
<proteinExistence type="predicted"/>
<evidence type="ECO:0000256" key="2">
    <source>
        <dbReference type="ARBA" id="ARBA00022692"/>
    </source>
</evidence>
<dbReference type="PANTHER" id="PTHR37422">
    <property type="entry name" value="TEICHURONIC ACID BIOSYNTHESIS PROTEIN TUAE"/>
    <property type="match status" value="1"/>
</dbReference>
<dbReference type="GO" id="GO:0016020">
    <property type="term" value="C:membrane"/>
    <property type="evidence" value="ECO:0007669"/>
    <property type="project" value="UniProtKB-SubCell"/>
</dbReference>
<dbReference type="STRING" id="1219058.AOA14_13500"/>
<keyword evidence="2 5" id="KW-0812">Transmembrane</keyword>
<gene>
    <name evidence="7" type="ORF">AOA14_13500</name>
</gene>
<dbReference type="AlphaFoldDB" id="A0A142W0R5"/>
<accession>A0A142W0R5</accession>